<feature type="transmembrane region" description="Helical" evidence="2">
    <location>
        <begin position="73"/>
        <end position="94"/>
    </location>
</feature>
<dbReference type="RefSeq" id="WP_171783473.1">
    <property type="nucleotide sequence ID" value="NZ_BAAAML010000014.1"/>
</dbReference>
<feature type="domain" description="YdbS-like PH" evidence="3">
    <location>
        <begin position="305"/>
        <end position="370"/>
    </location>
</feature>
<evidence type="ECO:0000313" key="5">
    <source>
        <dbReference type="Proteomes" id="UP000757540"/>
    </source>
</evidence>
<dbReference type="Pfam" id="PF03703">
    <property type="entry name" value="bPH_2"/>
    <property type="match status" value="3"/>
</dbReference>
<reference evidence="4 5" key="1">
    <citation type="submission" date="2020-05" db="EMBL/GenBank/DDBJ databases">
        <title>Genomic Encyclopedia of Type Strains, Phase III (KMG-III): the genomes of soil and plant-associated and newly described type strains.</title>
        <authorList>
            <person name="Whitman W."/>
        </authorList>
    </citation>
    <scope>NUCLEOTIDE SEQUENCE [LARGE SCALE GENOMIC DNA]</scope>
    <source>
        <strain evidence="4 5">KCTC 19046</strain>
    </source>
</reference>
<feature type="transmembrane region" description="Helical" evidence="2">
    <location>
        <begin position="257"/>
        <end position="274"/>
    </location>
</feature>
<feature type="transmembrane region" description="Helical" evidence="2">
    <location>
        <begin position="280"/>
        <end position="300"/>
    </location>
</feature>
<proteinExistence type="predicted"/>
<gene>
    <name evidence="4" type="ORF">HDG69_001813</name>
</gene>
<feature type="region of interest" description="Disordered" evidence="1">
    <location>
        <begin position="186"/>
        <end position="228"/>
    </location>
</feature>
<dbReference type="EMBL" id="JABEZU010000002">
    <property type="protein sequence ID" value="NOV97238.1"/>
    <property type="molecule type" value="Genomic_DNA"/>
</dbReference>
<feature type="domain" description="YdbS-like PH" evidence="3">
    <location>
        <begin position="96"/>
        <end position="173"/>
    </location>
</feature>
<evidence type="ECO:0000256" key="2">
    <source>
        <dbReference type="SAM" id="Phobius"/>
    </source>
</evidence>
<dbReference type="PANTHER" id="PTHR34473:SF2">
    <property type="entry name" value="UPF0699 TRANSMEMBRANE PROTEIN YDBT"/>
    <property type="match status" value="1"/>
</dbReference>
<evidence type="ECO:0000256" key="1">
    <source>
        <dbReference type="SAM" id="MobiDB-lite"/>
    </source>
</evidence>
<evidence type="ECO:0000313" key="4">
    <source>
        <dbReference type="EMBL" id="NOV97238.1"/>
    </source>
</evidence>
<feature type="region of interest" description="Disordered" evidence="1">
    <location>
        <begin position="1"/>
        <end position="22"/>
    </location>
</feature>
<feature type="transmembrane region" description="Helical" evidence="2">
    <location>
        <begin position="39"/>
        <end position="58"/>
    </location>
</feature>
<keyword evidence="2" id="KW-0812">Transmembrane</keyword>
<keyword evidence="5" id="KW-1185">Reference proteome</keyword>
<organism evidence="4 5">
    <name type="scientific">Isoptericola halotolerans</name>
    <dbReference type="NCBI Taxonomy" id="300560"/>
    <lineage>
        <taxon>Bacteria</taxon>
        <taxon>Bacillati</taxon>
        <taxon>Actinomycetota</taxon>
        <taxon>Actinomycetes</taxon>
        <taxon>Micrococcales</taxon>
        <taxon>Promicromonosporaceae</taxon>
        <taxon>Isoptericola</taxon>
    </lineage>
</organism>
<accession>A0ABX2A344</accession>
<evidence type="ECO:0000259" key="3">
    <source>
        <dbReference type="Pfam" id="PF03703"/>
    </source>
</evidence>
<name>A0ABX2A344_9MICO</name>
<feature type="compositionally biased region" description="Low complexity" evidence="1">
    <location>
        <begin position="195"/>
        <end position="218"/>
    </location>
</feature>
<dbReference type="PANTHER" id="PTHR34473">
    <property type="entry name" value="UPF0699 TRANSMEMBRANE PROTEIN YDBS"/>
    <property type="match status" value="1"/>
</dbReference>
<dbReference type="Proteomes" id="UP000757540">
    <property type="component" value="Unassembled WGS sequence"/>
</dbReference>
<protein>
    <submittedName>
        <fullName evidence="4">Membrane protein</fullName>
    </submittedName>
</protein>
<keyword evidence="2" id="KW-0472">Membrane</keyword>
<dbReference type="InterPro" id="IPR014529">
    <property type="entry name" value="UCP026631"/>
</dbReference>
<comment type="caution">
    <text evidence="4">The sequence shown here is derived from an EMBL/GenBank/DDBJ whole genome shotgun (WGS) entry which is preliminary data.</text>
</comment>
<keyword evidence="2" id="KW-1133">Transmembrane helix</keyword>
<feature type="region of interest" description="Disordered" evidence="1">
    <location>
        <begin position="530"/>
        <end position="570"/>
    </location>
</feature>
<feature type="domain" description="YdbS-like PH" evidence="3">
    <location>
        <begin position="429"/>
        <end position="505"/>
    </location>
</feature>
<dbReference type="InterPro" id="IPR005182">
    <property type="entry name" value="YdbS-like_PH"/>
</dbReference>
<dbReference type="PIRSF" id="PIRSF026631">
    <property type="entry name" value="UCP026631"/>
    <property type="match status" value="1"/>
</dbReference>
<sequence>MSDSGHAPVPEQQRPTPSGSAAVPDEGLQWRRVHPVTPFVRGWAIIVALLFVVTQQSFEGIPYGELVDDVAQVWWVFVLGILGVLAVVFGFAALSWRMTSFAVDDDAAHLRKGILFRQQRHARLDRLQAVDVRQPLLARLFGLAELTLEVAGGSDSAVAIGFLRLDDATALRADLLARAAGVKARRSGPAPAVPDPADAADTSSAEPGAGRAAAAEPGSGDGRPDGQVPLVAVEAPENQVYEVPPARLLGSLVRLPAVWVSLILFVGLGVVVALTRNVGLLFSLLPAVLGVGTFLFNRFAGEFGFRAAVSPDGIRLRHGLLETRSQTIPPGRVQAIELSQGLWWRGKDWWRIKVNVAGYGVEGSEGTQSVLLPVGPRQEALTAMWLVLPDLGTPDPAALVDEGLTGDARTDRSFTTSPRRALILDPLTWRRNGFAVTDRALLLRGGRLTRRLTVVPHERTQSLGLQQGPWQRRRGVASFTVHSTPGPISPAVHHLDAPDAARLIDAQAVRARTARAQQTPERWMETVAAVAAAAEPTDQSDRQMTDQPTGEPVAERSDAPAARPTSEGDA</sequence>